<dbReference type="InterPro" id="IPR047218">
    <property type="entry name" value="YocR/YhdH-like"/>
</dbReference>
<name>A0ABS0N3E4_9SPHN</name>
<feature type="transmembrane region" description="Helical" evidence="6">
    <location>
        <begin position="365"/>
        <end position="388"/>
    </location>
</feature>
<protein>
    <submittedName>
        <fullName evidence="7">Sodium-dependent transporter</fullName>
    </submittedName>
</protein>
<dbReference type="Proteomes" id="UP000602442">
    <property type="component" value="Unassembled WGS sequence"/>
</dbReference>
<dbReference type="InterPro" id="IPR037272">
    <property type="entry name" value="SNS_sf"/>
</dbReference>
<comment type="subcellular location">
    <subcellularLocation>
        <location evidence="1">Membrane</location>
        <topology evidence="1">Multi-pass membrane protein</topology>
    </subcellularLocation>
</comment>
<feature type="transmembrane region" description="Helical" evidence="6">
    <location>
        <begin position="197"/>
        <end position="215"/>
    </location>
</feature>
<feature type="transmembrane region" description="Helical" evidence="6">
    <location>
        <begin position="18"/>
        <end position="35"/>
    </location>
</feature>
<dbReference type="NCBIfam" id="NF037979">
    <property type="entry name" value="Na_transp"/>
    <property type="match status" value="1"/>
</dbReference>
<accession>A0ABS0N3E4</accession>
<keyword evidence="5 6" id="KW-0472">Membrane</keyword>
<evidence type="ECO:0000256" key="1">
    <source>
        <dbReference type="ARBA" id="ARBA00004141"/>
    </source>
</evidence>
<dbReference type="RefSeq" id="WP_197921186.1">
    <property type="nucleotide sequence ID" value="NZ_CAWPTA010000007.1"/>
</dbReference>
<feature type="transmembrane region" description="Helical" evidence="6">
    <location>
        <begin position="454"/>
        <end position="477"/>
    </location>
</feature>
<keyword evidence="2" id="KW-0813">Transport</keyword>
<dbReference type="PANTHER" id="PTHR42948">
    <property type="entry name" value="TRANSPORTER"/>
    <property type="match status" value="1"/>
</dbReference>
<evidence type="ECO:0000256" key="4">
    <source>
        <dbReference type="ARBA" id="ARBA00022989"/>
    </source>
</evidence>
<gene>
    <name evidence="7" type="ORF">I5L03_07835</name>
</gene>
<feature type="transmembrane region" description="Helical" evidence="6">
    <location>
        <begin position="166"/>
        <end position="185"/>
    </location>
</feature>
<evidence type="ECO:0000256" key="3">
    <source>
        <dbReference type="ARBA" id="ARBA00022692"/>
    </source>
</evidence>
<evidence type="ECO:0000256" key="5">
    <source>
        <dbReference type="ARBA" id="ARBA00023136"/>
    </source>
</evidence>
<feature type="transmembrane region" description="Helical" evidence="6">
    <location>
        <begin position="243"/>
        <end position="265"/>
    </location>
</feature>
<keyword evidence="4 6" id="KW-1133">Transmembrane helix</keyword>
<dbReference type="PROSITE" id="PS50267">
    <property type="entry name" value="NA_NEUROTRAN_SYMP_3"/>
    <property type="match status" value="1"/>
</dbReference>
<feature type="transmembrane region" description="Helical" evidence="6">
    <location>
        <begin position="322"/>
        <end position="345"/>
    </location>
</feature>
<feature type="transmembrane region" description="Helical" evidence="6">
    <location>
        <begin position="47"/>
        <end position="66"/>
    </location>
</feature>
<feature type="transmembrane region" description="Helical" evidence="6">
    <location>
        <begin position="277"/>
        <end position="302"/>
    </location>
</feature>
<evidence type="ECO:0000313" key="8">
    <source>
        <dbReference type="Proteomes" id="UP000602442"/>
    </source>
</evidence>
<dbReference type="PRINTS" id="PR00176">
    <property type="entry name" value="NANEUSMPORT"/>
</dbReference>
<keyword evidence="3 6" id="KW-0812">Transmembrane</keyword>
<proteinExistence type="predicted"/>
<dbReference type="CDD" id="cd10336">
    <property type="entry name" value="SLC6sbd_Tyt1-Like"/>
    <property type="match status" value="1"/>
</dbReference>
<evidence type="ECO:0000313" key="7">
    <source>
        <dbReference type="EMBL" id="MBH5322493.1"/>
    </source>
</evidence>
<reference evidence="7 8" key="1">
    <citation type="submission" date="2020-11" db="EMBL/GenBank/DDBJ databases">
        <title>Erythrobacter sediminis sp. nov., a marine bacterium from a tidal flat of Garorim Bay.</title>
        <authorList>
            <person name="Kim D."/>
            <person name="Yoo Y."/>
            <person name="Kim J.-J."/>
        </authorList>
    </citation>
    <scope>NUCLEOTIDE SEQUENCE [LARGE SCALE GENOMIC DNA]</scope>
    <source>
        <strain evidence="7 8">JGD-13</strain>
    </source>
</reference>
<dbReference type="SUPFAM" id="SSF161070">
    <property type="entry name" value="SNF-like"/>
    <property type="match status" value="1"/>
</dbReference>
<evidence type="ECO:0000256" key="2">
    <source>
        <dbReference type="ARBA" id="ARBA00022448"/>
    </source>
</evidence>
<comment type="caution">
    <text evidence="7">The sequence shown here is derived from an EMBL/GenBank/DDBJ whole genome shotgun (WGS) entry which is preliminary data.</text>
</comment>
<feature type="transmembrane region" description="Helical" evidence="6">
    <location>
        <begin position="416"/>
        <end position="433"/>
    </location>
</feature>
<organism evidence="7 8">
    <name type="scientific">Aurantiacibacter sediminis</name>
    <dbReference type="NCBI Taxonomy" id="2793064"/>
    <lineage>
        <taxon>Bacteria</taxon>
        <taxon>Pseudomonadati</taxon>
        <taxon>Pseudomonadota</taxon>
        <taxon>Alphaproteobacteria</taxon>
        <taxon>Sphingomonadales</taxon>
        <taxon>Erythrobacteraceae</taxon>
        <taxon>Aurantiacibacter</taxon>
    </lineage>
</organism>
<dbReference type="EMBL" id="JAEANY010000002">
    <property type="protein sequence ID" value="MBH5322493.1"/>
    <property type="molecule type" value="Genomic_DNA"/>
</dbReference>
<keyword evidence="8" id="KW-1185">Reference proteome</keyword>
<evidence type="ECO:0000256" key="6">
    <source>
        <dbReference type="SAM" id="Phobius"/>
    </source>
</evidence>
<feature type="transmembrane region" description="Helical" evidence="6">
    <location>
        <begin position="99"/>
        <end position="122"/>
    </location>
</feature>
<dbReference type="Pfam" id="PF00209">
    <property type="entry name" value="SNF"/>
    <property type="match status" value="2"/>
</dbReference>
<sequence>MALTQAGTTSGDGWSSRTAFILAAVGAAVGLGNIWRFPTLAGENGGGAFILVYIGFVILLGLPLVLSEILLGRAGGEDAIGSVRNVAAHSKRSEAWKGIGALQITAGFLILSFYSVVAGWVINYVFASGGDFLGALFSGEPFAGAFAGESQEEITGRMGELFANPALLIGLHAVFMAATVWIVASGVGDGIEKAAKWLMPAFFVLLVIVTLYGAIVTDEFGDAVAFMFTPDFSALNPTALNEALGQALFSLSLAAGGLLTYGAYVSRDVNLAPTATMIAFADTGVAMLAGLMIFPIVFSVGLDPAAGPALIFQSLPIAFNQMPAGSLIGFVFFTLIFFAALTSSISLLEGPTAWVIDRFRFRRPVAAILVGGVAFAIGVVCALGYNVLSEVRPLGFWDIFADSDILDTLDGFTGKIMLPLGAFLVAVFVGWFADRRLVQQQTGLSGGMFMLWRFLVAFVCPIAVGLVLLFGLFPGLITPAAAG</sequence>
<dbReference type="PANTHER" id="PTHR42948:SF1">
    <property type="entry name" value="TRANSPORTER"/>
    <property type="match status" value="1"/>
</dbReference>
<dbReference type="InterPro" id="IPR000175">
    <property type="entry name" value="Na/ntran_symport"/>
</dbReference>